<dbReference type="InterPro" id="IPR024079">
    <property type="entry name" value="MetalloPept_cat_dom_sf"/>
</dbReference>
<dbReference type="AlphaFoldDB" id="A0A6J5ZYS6"/>
<gene>
    <name evidence="2" type="ORF">UFOPK3547_01627</name>
</gene>
<organism evidence="2">
    <name type="scientific">freshwater metagenome</name>
    <dbReference type="NCBI Taxonomy" id="449393"/>
    <lineage>
        <taxon>unclassified sequences</taxon>
        <taxon>metagenomes</taxon>
        <taxon>ecological metagenomes</taxon>
    </lineage>
</organism>
<name>A0A6J5ZYS6_9ZZZZ</name>
<dbReference type="Pfam" id="PF13583">
    <property type="entry name" value="Reprolysin_4"/>
    <property type="match status" value="1"/>
</dbReference>
<reference evidence="2" key="1">
    <citation type="submission" date="2020-05" db="EMBL/GenBank/DDBJ databases">
        <authorList>
            <person name="Chiriac C."/>
            <person name="Salcher M."/>
            <person name="Ghai R."/>
            <person name="Kavagutti S V."/>
        </authorList>
    </citation>
    <scope>NUCLEOTIDE SEQUENCE</scope>
</reference>
<dbReference type="GO" id="GO:0008237">
    <property type="term" value="F:metallopeptidase activity"/>
    <property type="evidence" value="ECO:0007669"/>
    <property type="project" value="InterPro"/>
</dbReference>
<dbReference type="EMBL" id="CAESAN010000188">
    <property type="protein sequence ID" value="CAB4347265.1"/>
    <property type="molecule type" value="Genomic_DNA"/>
</dbReference>
<protein>
    <submittedName>
        <fullName evidence="2">Unannotated protein</fullName>
    </submittedName>
</protein>
<evidence type="ECO:0000313" key="2">
    <source>
        <dbReference type="EMBL" id="CAB4347265.1"/>
    </source>
</evidence>
<dbReference type="SUPFAM" id="SSF55486">
    <property type="entry name" value="Metalloproteases ('zincins'), catalytic domain"/>
    <property type="match status" value="1"/>
</dbReference>
<evidence type="ECO:0000256" key="1">
    <source>
        <dbReference type="SAM" id="MobiDB-lite"/>
    </source>
</evidence>
<proteinExistence type="predicted"/>
<feature type="region of interest" description="Disordered" evidence="1">
    <location>
        <begin position="1"/>
        <end position="24"/>
    </location>
</feature>
<accession>A0A6J5ZYS6</accession>
<sequence>MAPALARRHPETTSYSGEGVDDPGARVQISSGPTGFHAQVLTPSGDWYVDPYVALDKSLYASYERADLSAGSERFKELPPLDAAGAATRAKTAAAFKTARRNSGDELKTYRLALATNGEYSAKFLNTKAGVNAELVSVLTRLNGIFEAELSIRFQLVAGNDSLIYLNPATDPYTDNTDGVQLLSENQANIDSVIGNAGYDLGHVFSTGGGGVAGLGVLGETGSKARGVTGSSNPTADAFWVDYVAHEMGHQLGGNHTFQGTLGNCAGGNANQSTATEPGSGSTIMAYAGICSDDDLQPHSDAYYNAVSYQEIRAEIEGKPSVGVATATGNSAPSVSIPAGASFFIPPMTPFALTAAGSDVDGDSLTYGWEQFDAGVLRTLSAQPKTGGALFRSLPPTTTPTRFFPALSKVVAGTTSSAAGGCAALVNAAERLGCWSEYLTGTAGYMNFRVTARDDATGGGGLSYEDVSVGITGSQPFKINSMNGGSGLQGGSLQNVAWATVGTDAPPYNSPLVDILASTDGGATWPTVLANDTPNDGSADVRLPNVASSQGRIMVRSQGSIFYDVTDGNYSSVVDSQDPTVTLTAPAEGASYKRGQVVNANYSCADPGGSGIASCSGTAASGSPINTATTGSKSFTVTARDGAGRTASVTRHYTVTAGRPDAKLRLFSGKSTVGDGIYNDLARQRITATVRAGRSVRFLVTAQNDAAFADTLQLHGGSSSSRYRVRYLTTAGRDVTKAVTSGTYTTARLAAGSQSSIVAVVTVSGRAAKRSSLSTSVRVGSRYNAVDLDTVAFTVRRR</sequence>
<dbReference type="Gene3D" id="3.40.390.10">
    <property type="entry name" value="Collagenase (Catalytic Domain)"/>
    <property type="match status" value="1"/>
</dbReference>